<gene>
    <name evidence="3" type="primary">ga25423</name>
    <name evidence="4" type="synonym">ga25484</name>
    <name evidence="3" type="ORF">PR202_ga25423</name>
    <name evidence="4" type="ORF">PR202_ga25484</name>
</gene>
<dbReference type="InterPro" id="IPR026960">
    <property type="entry name" value="RVT-Znf"/>
</dbReference>
<evidence type="ECO:0000259" key="2">
    <source>
        <dbReference type="Pfam" id="PF13966"/>
    </source>
</evidence>
<dbReference type="Pfam" id="PF13966">
    <property type="entry name" value="zf-RVT"/>
    <property type="match status" value="1"/>
</dbReference>
<proteinExistence type="predicted"/>
<dbReference type="EMBL" id="BQKI01000014">
    <property type="protein sequence ID" value="GJN07581.1"/>
    <property type="molecule type" value="Genomic_DNA"/>
</dbReference>
<evidence type="ECO:0000313" key="5">
    <source>
        <dbReference type="Proteomes" id="UP001054889"/>
    </source>
</evidence>
<protein>
    <recommendedName>
        <fullName evidence="2">Reverse transcriptase zinc-binding domain-containing protein</fullName>
    </recommendedName>
</protein>
<feature type="domain" description="Reverse transcriptase zinc-binding" evidence="2">
    <location>
        <begin position="176"/>
        <end position="241"/>
    </location>
</feature>
<feature type="compositionally biased region" description="Low complexity" evidence="1">
    <location>
        <begin position="244"/>
        <end position="257"/>
    </location>
</feature>
<dbReference type="EMBL" id="BQKI01000014">
    <property type="protein sequence ID" value="GJN07639.1"/>
    <property type="molecule type" value="Genomic_DNA"/>
</dbReference>
<evidence type="ECO:0000256" key="1">
    <source>
        <dbReference type="SAM" id="MobiDB-lite"/>
    </source>
</evidence>
<organism evidence="3 5">
    <name type="scientific">Eleusine coracana subsp. coracana</name>
    <dbReference type="NCBI Taxonomy" id="191504"/>
    <lineage>
        <taxon>Eukaryota</taxon>
        <taxon>Viridiplantae</taxon>
        <taxon>Streptophyta</taxon>
        <taxon>Embryophyta</taxon>
        <taxon>Tracheophyta</taxon>
        <taxon>Spermatophyta</taxon>
        <taxon>Magnoliopsida</taxon>
        <taxon>Liliopsida</taxon>
        <taxon>Poales</taxon>
        <taxon>Poaceae</taxon>
        <taxon>PACMAD clade</taxon>
        <taxon>Chloridoideae</taxon>
        <taxon>Cynodonteae</taxon>
        <taxon>Eleusininae</taxon>
        <taxon>Eleusine</taxon>
    </lineage>
</organism>
<reference evidence="3" key="1">
    <citation type="journal article" date="2018" name="DNA Res.">
        <title>Multiple hybrid de novo genome assembly of finger millet, an orphan allotetraploid crop.</title>
        <authorList>
            <person name="Hatakeyama M."/>
            <person name="Aluri S."/>
            <person name="Balachadran M.T."/>
            <person name="Sivarajan S.R."/>
            <person name="Patrignani A."/>
            <person name="Gruter S."/>
            <person name="Poveda L."/>
            <person name="Shimizu-Inatsugi R."/>
            <person name="Baeten J."/>
            <person name="Francoijs K.J."/>
            <person name="Nataraja K.N."/>
            <person name="Reddy Y.A.N."/>
            <person name="Phadnis S."/>
            <person name="Ravikumar R.L."/>
            <person name="Schlapbach R."/>
            <person name="Sreeman S.M."/>
            <person name="Shimizu K.K."/>
        </authorList>
    </citation>
    <scope>NUCLEOTIDE SEQUENCE</scope>
</reference>
<evidence type="ECO:0000313" key="4">
    <source>
        <dbReference type="EMBL" id="GJN07639.1"/>
    </source>
</evidence>
<feature type="compositionally biased region" description="Basic residues" evidence="1">
    <location>
        <begin position="264"/>
        <end position="273"/>
    </location>
</feature>
<sequence length="273" mass="30252">MRTTRCGTRSSGQETPRYPGAKCLVAWDECTQPQHQGGLGIRDLSVQNDCLLVKLIHRLHTATDSSWATWVCEQADIASMMGDMAGTHWSTLQRLRPAYQFIAIVTIGDDNTTSFWNDQWPEIGRLGGVYPTLASHAMTTSRSVAQVMATGLRAQLVPRLSLAALDELEEVSSLALYNLVMTATDLGYNFAKFVWRNRALSKVQFFGWLMVREREECTTNLLIKNIVADDTCEVCHSTPEDKITSSSIVPSSGTSRTHSASTQVKRRPPCHGS</sequence>
<feature type="region of interest" description="Disordered" evidence="1">
    <location>
        <begin position="241"/>
        <end position="273"/>
    </location>
</feature>
<evidence type="ECO:0000313" key="3">
    <source>
        <dbReference type="EMBL" id="GJN07581.1"/>
    </source>
</evidence>
<keyword evidence="5" id="KW-1185">Reference proteome</keyword>
<accession>A0AAV5DBB2</accession>
<name>A0AAV5DBB2_ELECO</name>
<comment type="caution">
    <text evidence="3">The sequence shown here is derived from an EMBL/GenBank/DDBJ whole genome shotgun (WGS) entry which is preliminary data.</text>
</comment>
<dbReference type="Proteomes" id="UP001054889">
    <property type="component" value="Unassembled WGS sequence"/>
</dbReference>
<dbReference type="AlphaFoldDB" id="A0AAV5DBB2"/>
<reference evidence="3" key="2">
    <citation type="submission" date="2021-12" db="EMBL/GenBank/DDBJ databases">
        <title>Resequencing data analysis of finger millet.</title>
        <authorList>
            <person name="Hatakeyama M."/>
            <person name="Aluri S."/>
            <person name="Balachadran M.T."/>
            <person name="Sivarajan S.R."/>
            <person name="Poveda L."/>
            <person name="Shimizu-Inatsugi R."/>
            <person name="Schlapbach R."/>
            <person name="Sreeman S.M."/>
            <person name="Shimizu K.K."/>
        </authorList>
    </citation>
    <scope>NUCLEOTIDE SEQUENCE</scope>
</reference>